<evidence type="ECO:0000256" key="5">
    <source>
        <dbReference type="ARBA" id="ARBA00023004"/>
    </source>
</evidence>
<comment type="cofactor">
    <cofactor evidence="1">
        <name>Fe cation</name>
        <dbReference type="ChEBI" id="CHEBI:24875"/>
    </cofactor>
</comment>
<dbReference type="Gene3D" id="2.102.10.10">
    <property type="entry name" value="Rieske [2Fe-2S] iron-sulphur domain"/>
    <property type="match status" value="1"/>
</dbReference>
<dbReference type="CDD" id="cd03469">
    <property type="entry name" value="Rieske_RO_Alpha_N"/>
    <property type="match status" value="1"/>
</dbReference>
<sequence length="370" mass="41523">MATSNDYRLGEFTYPRGWFMVADSKSVNSSKPLALRYFGQDFALYRGRSTGKIVLLDAYCPHMKTHLGAPNTTSYVVIDGGGSNVEGDSIRCPYHGWRFGADGKCNEIPYHEGSIPTAAAVKSWIVEEKYGAIWVWHDPEGKGPDYDLPVFSEWDDPSIVNGEWDVLGELNQHPQEVVDNIADYGHLSPIHGSYVQQFENEFKGHHAMQRQACGHRRFTGATATDELMHTDTSYHGPGILAAKVSGMFSSFMMIMHTPVEDGKIKVWHNLLVRTEHGGEPTISDQMLAKEYQATSLAAFSQDFEVWTQKAPCLNPLFIPSDGAFHKARIWYKQFYNPRAKAHEYQDQSEGTYVPRGMIGYTTKPVEALAL</sequence>
<evidence type="ECO:0000256" key="1">
    <source>
        <dbReference type="ARBA" id="ARBA00001962"/>
    </source>
</evidence>
<dbReference type="RefSeq" id="WP_034371254.1">
    <property type="nucleotide sequence ID" value="NZ_AWOR01000052.1"/>
</dbReference>
<dbReference type="InterPro" id="IPR017941">
    <property type="entry name" value="Rieske_2Fe-2S"/>
</dbReference>
<dbReference type="GO" id="GO:0051537">
    <property type="term" value="F:2 iron, 2 sulfur cluster binding"/>
    <property type="evidence" value="ECO:0007669"/>
    <property type="project" value="UniProtKB-KW"/>
</dbReference>
<evidence type="ECO:0000256" key="4">
    <source>
        <dbReference type="ARBA" id="ARBA00023002"/>
    </source>
</evidence>
<evidence type="ECO:0000259" key="7">
    <source>
        <dbReference type="PROSITE" id="PS51296"/>
    </source>
</evidence>
<proteinExistence type="predicted"/>
<comment type="caution">
    <text evidence="8">The sequence shown here is derived from an EMBL/GenBank/DDBJ whole genome shotgun (WGS) entry which is preliminary data.</text>
</comment>
<evidence type="ECO:0000313" key="9">
    <source>
        <dbReference type="Proteomes" id="UP000029553"/>
    </source>
</evidence>
<organism evidence="8 9">
    <name type="scientific">Comamonas testosteroni</name>
    <name type="common">Pseudomonas testosteroni</name>
    <dbReference type="NCBI Taxonomy" id="285"/>
    <lineage>
        <taxon>Bacteria</taxon>
        <taxon>Pseudomonadati</taxon>
        <taxon>Pseudomonadota</taxon>
        <taxon>Betaproteobacteria</taxon>
        <taxon>Burkholderiales</taxon>
        <taxon>Comamonadaceae</taxon>
        <taxon>Comamonas</taxon>
    </lineage>
</organism>
<evidence type="ECO:0000256" key="2">
    <source>
        <dbReference type="ARBA" id="ARBA00022714"/>
    </source>
</evidence>
<keyword evidence="3" id="KW-0479">Metal-binding</keyword>
<dbReference type="PANTHER" id="PTHR21266">
    <property type="entry name" value="IRON-SULFUR DOMAIN CONTAINING PROTEIN"/>
    <property type="match status" value="1"/>
</dbReference>
<dbReference type="PANTHER" id="PTHR21266:SF60">
    <property type="entry name" value="3-KETOSTEROID-9-ALPHA-MONOOXYGENASE, OXYGENASE COMPONENT"/>
    <property type="match status" value="1"/>
</dbReference>
<evidence type="ECO:0000256" key="3">
    <source>
        <dbReference type="ARBA" id="ARBA00022723"/>
    </source>
</evidence>
<dbReference type="EMBL" id="AWOR01000052">
    <property type="protein sequence ID" value="KGH28167.1"/>
    <property type="molecule type" value="Genomic_DNA"/>
</dbReference>
<keyword evidence="4" id="KW-0560">Oxidoreductase</keyword>
<dbReference type="SUPFAM" id="SSF55961">
    <property type="entry name" value="Bet v1-like"/>
    <property type="match status" value="1"/>
</dbReference>
<dbReference type="SUPFAM" id="SSF50022">
    <property type="entry name" value="ISP domain"/>
    <property type="match status" value="1"/>
</dbReference>
<dbReference type="Pfam" id="PF00355">
    <property type="entry name" value="Rieske"/>
    <property type="match status" value="1"/>
</dbReference>
<dbReference type="GO" id="GO:0008203">
    <property type="term" value="P:cholesterol metabolic process"/>
    <property type="evidence" value="ECO:0007669"/>
    <property type="project" value="InterPro"/>
</dbReference>
<keyword evidence="5" id="KW-0408">Iron</keyword>
<name>A0A096HH12_COMTE</name>
<dbReference type="Gene3D" id="3.90.380.10">
    <property type="entry name" value="Naphthalene 1,2-dioxygenase Alpha Subunit, Chain A, domain 1"/>
    <property type="match status" value="1"/>
</dbReference>
<dbReference type="InterPro" id="IPR036922">
    <property type="entry name" value="Rieske_2Fe-2S_sf"/>
</dbReference>
<dbReference type="Proteomes" id="UP000029553">
    <property type="component" value="Unassembled WGS sequence"/>
</dbReference>
<keyword evidence="6" id="KW-0411">Iron-sulfur</keyword>
<dbReference type="Pfam" id="PF19298">
    <property type="entry name" value="KshA_C"/>
    <property type="match status" value="1"/>
</dbReference>
<dbReference type="GO" id="GO:0016491">
    <property type="term" value="F:oxidoreductase activity"/>
    <property type="evidence" value="ECO:0007669"/>
    <property type="project" value="UniProtKB-KW"/>
</dbReference>
<dbReference type="GO" id="GO:0046872">
    <property type="term" value="F:metal ion binding"/>
    <property type="evidence" value="ECO:0007669"/>
    <property type="project" value="UniProtKB-KW"/>
</dbReference>
<protein>
    <submittedName>
        <fullName evidence="8">(2Fe-2S)-binding protein</fullName>
    </submittedName>
</protein>
<reference evidence="8 9" key="1">
    <citation type="submission" date="2013-09" db="EMBL/GenBank/DDBJ databases">
        <title>High correlation between genotypes and phenotypes of environmental bacteria Comamonas testosteroni strains.</title>
        <authorList>
            <person name="Liu L."/>
            <person name="Zhu W."/>
            <person name="Xia X."/>
            <person name="Xu B."/>
            <person name="Luo M."/>
            <person name="Wang G."/>
        </authorList>
    </citation>
    <scope>NUCLEOTIDE SEQUENCE [LARGE SCALE GENOMIC DNA]</scope>
    <source>
        <strain evidence="8 9">JL40</strain>
    </source>
</reference>
<dbReference type="AlphaFoldDB" id="A0A096HH12"/>
<dbReference type="PROSITE" id="PS51296">
    <property type="entry name" value="RIESKE"/>
    <property type="match status" value="1"/>
</dbReference>
<feature type="domain" description="Rieske" evidence="7">
    <location>
        <begin position="18"/>
        <end position="135"/>
    </location>
</feature>
<dbReference type="InterPro" id="IPR045605">
    <property type="entry name" value="KshA-like_C"/>
</dbReference>
<gene>
    <name evidence="8" type="ORF">P353_16180</name>
</gene>
<evidence type="ECO:0000256" key="6">
    <source>
        <dbReference type="ARBA" id="ARBA00023014"/>
    </source>
</evidence>
<dbReference type="InterPro" id="IPR050584">
    <property type="entry name" value="Cholesterol_7-desaturase"/>
</dbReference>
<accession>A0A096HH12</accession>
<keyword evidence="2" id="KW-0001">2Fe-2S</keyword>
<evidence type="ECO:0000313" key="8">
    <source>
        <dbReference type="EMBL" id="KGH28167.1"/>
    </source>
</evidence>